<evidence type="ECO:0000313" key="1">
    <source>
        <dbReference type="EMBL" id="KAA9111121.1"/>
    </source>
</evidence>
<organism evidence="1 2">
    <name type="scientific">Microbacterium rhizomatis</name>
    <dbReference type="NCBI Taxonomy" id="1631477"/>
    <lineage>
        <taxon>Bacteria</taxon>
        <taxon>Bacillati</taxon>
        <taxon>Actinomycetota</taxon>
        <taxon>Actinomycetes</taxon>
        <taxon>Micrococcales</taxon>
        <taxon>Microbacteriaceae</taxon>
        <taxon>Microbacterium</taxon>
    </lineage>
</organism>
<keyword evidence="2" id="KW-1185">Reference proteome</keyword>
<proteinExistence type="predicted"/>
<gene>
    <name evidence="1" type="ORF">F6B43_05800</name>
</gene>
<dbReference type="EMBL" id="VYSA01000001">
    <property type="protein sequence ID" value="KAA9111121.1"/>
    <property type="molecule type" value="Genomic_DNA"/>
</dbReference>
<reference evidence="2" key="1">
    <citation type="submission" date="2019-09" db="EMBL/GenBank/DDBJ databases">
        <title>Mumia zhuanghuii sp. nov. isolated from the intestinal contents of plateau pika (Ochotona curzoniae) in the Qinghai-Tibet plateau of China.</title>
        <authorList>
            <person name="Tian Z."/>
        </authorList>
    </citation>
    <scope>NUCLEOTIDE SEQUENCE [LARGE SCALE GENOMIC DNA]</scope>
    <source>
        <strain evidence="2">JCM 30598</strain>
    </source>
</reference>
<dbReference type="AlphaFoldDB" id="A0A5J5J4X2"/>
<dbReference type="OrthoDB" id="9959308at2"/>
<accession>A0A5J5J4X2</accession>
<sequence length="63" mass="6830">MRRVPSQKMSTTAIVAMIWITLIRVISNQVPSKRMASGKNSEIDGAWNPLSSDSAAMAIRLAA</sequence>
<evidence type="ECO:0000313" key="2">
    <source>
        <dbReference type="Proteomes" id="UP000325827"/>
    </source>
</evidence>
<comment type="caution">
    <text evidence="1">The sequence shown here is derived from an EMBL/GenBank/DDBJ whole genome shotgun (WGS) entry which is preliminary data.</text>
</comment>
<protein>
    <submittedName>
        <fullName evidence="1">Uncharacterized protein</fullName>
    </submittedName>
</protein>
<dbReference type="Proteomes" id="UP000325827">
    <property type="component" value="Unassembled WGS sequence"/>
</dbReference>
<name>A0A5J5J4X2_9MICO</name>